<dbReference type="Pfam" id="PF01546">
    <property type="entry name" value="Peptidase_M20"/>
    <property type="match status" value="1"/>
</dbReference>
<evidence type="ECO:0000256" key="17">
    <source>
        <dbReference type="ARBA" id="ARBA00077688"/>
    </source>
</evidence>
<dbReference type="Pfam" id="PF07687">
    <property type="entry name" value="M20_dimer"/>
    <property type="match status" value="1"/>
</dbReference>
<evidence type="ECO:0000256" key="12">
    <source>
        <dbReference type="ARBA" id="ARBA00044252"/>
    </source>
</evidence>
<evidence type="ECO:0000256" key="11">
    <source>
        <dbReference type="ARBA" id="ARBA00038976"/>
    </source>
</evidence>
<keyword evidence="5" id="KW-0378">Hydrolase</keyword>
<evidence type="ECO:0000256" key="9">
    <source>
        <dbReference type="ARBA" id="ARBA00023285"/>
    </source>
</evidence>
<evidence type="ECO:0000256" key="5">
    <source>
        <dbReference type="ARBA" id="ARBA00022801"/>
    </source>
</evidence>
<dbReference type="PANTHER" id="PTHR43501:SF1">
    <property type="entry name" value="CYTOSOL NON-SPECIFIC DIPEPTIDASE"/>
    <property type="match status" value="1"/>
</dbReference>
<dbReference type="KEGG" id="teq:TEQUI_1188"/>
<keyword evidence="4" id="KW-0479">Metal-binding</keyword>
<evidence type="ECO:0000256" key="1">
    <source>
        <dbReference type="ARBA" id="ARBA00001941"/>
    </source>
</evidence>
<evidence type="ECO:0000256" key="6">
    <source>
        <dbReference type="ARBA" id="ARBA00022833"/>
    </source>
</evidence>
<dbReference type="AlphaFoldDB" id="A0A654KI36"/>
<keyword evidence="8" id="KW-0482">Metalloprotease</keyword>
<evidence type="ECO:0000256" key="7">
    <source>
        <dbReference type="ARBA" id="ARBA00022997"/>
    </source>
</evidence>
<dbReference type="InterPro" id="IPR011650">
    <property type="entry name" value="Peptidase_M20_dimer"/>
</dbReference>
<dbReference type="EMBL" id="CP002456">
    <property type="protein sequence ID" value="ADU92111.1"/>
    <property type="molecule type" value="Genomic_DNA"/>
</dbReference>
<dbReference type="EC" id="3.4.13.18" evidence="11"/>
<evidence type="ECO:0000256" key="2">
    <source>
        <dbReference type="ARBA" id="ARBA00001947"/>
    </source>
</evidence>
<gene>
    <name evidence="20" type="ordered locus">TEQUI_1188</name>
</gene>
<name>A0A654KI36_TAYEM</name>
<evidence type="ECO:0000256" key="16">
    <source>
        <dbReference type="ARBA" id="ARBA00076004"/>
    </source>
</evidence>
<comment type="similarity">
    <text evidence="13">Belongs to the peptidase M20C family.</text>
</comment>
<dbReference type="PIRSF" id="PIRSF016599">
    <property type="entry name" value="Xaa-His_dipept"/>
    <property type="match status" value="1"/>
</dbReference>
<evidence type="ECO:0000256" key="15">
    <source>
        <dbReference type="ARBA" id="ARBA00075285"/>
    </source>
</evidence>
<evidence type="ECO:0000313" key="20">
    <source>
        <dbReference type="EMBL" id="ADU92111.1"/>
    </source>
</evidence>
<accession>A0A654KI36</accession>
<dbReference type="Proteomes" id="UP000007472">
    <property type="component" value="Chromosome"/>
</dbReference>
<reference evidence="20 21" key="1">
    <citation type="journal article" date="2011" name="J. Bacteriol.">
        <title>Genome sequence of Taylorella equigenitalis MCE9, the causative agent of contagious equine metritis.</title>
        <authorList>
            <person name="Hebert L."/>
            <person name="Moumen B."/>
            <person name="Duquesne F."/>
            <person name="Breuil M.F."/>
            <person name="Laugier C."/>
            <person name="Batto J.M."/>
            <person name="Renault P."/>
            <person name="Petry S."/>
        </authorList>
    </citation>
    <scope>NUCLEOTIDE SEQUENCE [LARGE SCALE GENOMIC DNA]</scope>
    <source>
        <strain evidence="20 21">MCE9</strain>
    </source>
</reference>
<feature type="domain" description="Peptidase M20 dimerisation" evidence="19">
    <location>
        <begin position="210"/>
        <end position="273"/>
    </location>
</feature>
<dbReference type="NCBIfam" id="TIGR01893">
    <property type="entry name" value="aa-his-dipept"/>
    <property type="match status" value="1"/>
</dbReference>
<evidence type="ECO:0000256" key="8">
    <source>
        <dbReference type="ARBA" id="ARBA00023049"/>
    </source>
</evidence>
<evidence type="ECO:0000256" key="13">
    <source>
        <dbReference type="ARBA" id="ARBA00061423"/>
    </source>
</evidence>
<evidence type="ECO:0000256" key="14">
    <source>
        <dbReference type="ARBA" id="ARBA00071271"/>
    </source>
</evidence>
<dbReference type="Gene3D" id="3.40.630.10">
    <property type="entry name" value="Zn peptidases"/>
    <property type="match status" value="2"/>
</dbReference>
<dbReference type="PANTHER" id="PTHR43501">
    <property type="entry name" value="CYTOSOL NON-SPECIFIC DIPEPTIDASE"/>
    <property type="match status" value="1"/>
</dbReference>
<keyword evidence="3" id="KW-0645">Protease</keyword>
<comment type="cofactor">
    <cofactor evidence="2">
        <name>Zn(2+)</name>
        <dbReference type="ChEBI" id="CHEBI:29105"/>
    </cofactor>
</comment>
<sequence>MNSNSITELEPKILWKWFDDFCSIPHPSFHEKALSNFIFNKAKEFGLYVEQDEKNNLLIKKSATKGMEGYPAIAMQAHIDMVPQKGVDSNHNFETDPITPYVREGWVYANDTTLGADNGIGAAMALGVMFSDNVSHPQLDLVLTTEEEIGMGGAEVLNPSWLSAPYLLNLDSEDERVITVACAGGRDITLKLEYEQNDLSADAIVYEVKLHGLKGGHSGIDINKGRVNAIIMLAKILLASDINFALVSLKAGSVRNAIPREASAIVSVEGLSMGDIENKLLSLLPVLSEEFKHTENPFQLSVSSVTSDTGSNSASIAETKRILNLISSIPNGMIKNTHFSHELVETSTSLGVVQISNGKCEMQCLMRSLIDASKYGLEQQFKSIADLAQAHMESSADYPAWQPEMDSPLLSSMVKIFTDYYDEKPSIKAMHAGLECGILKKHAPNMQMISFGPNIRQAHSPKECVEIRSVQECWQLLVNFLANPPGN</sequence>
<keyword evidence="9" id="KW-0170">Cobalt</keyword>
<proteinExistence type="inferred from homology"/>
<dbReference type="SUPFAM" id="SSF53187">
    <property type="entry name" value="Zn-dependent exopeptidases"/>
    <property type="match status" value="1"/>
</dbReference>
<dbReference type="FunFam" id="3.40.630.10:FF:000018">
    <property type="entry name" value="Aminoacyl-histidine dipeptidase PepD"/>
    <property type="match status" value="1"/>
</dbReference>
<dbReference type="InterPro" id="IPR002933">
    <property type="entry name" value="Peptidase_M20"/>
</dbReference>
<dbReference type="FunFam" id="3.40.630.10:FF:000015">
    <property type="entry name" value="Aminoacyl-histidine dipeptidase PepD"/>
    <property type="match status" value="1"/>
</dbReference>
<dbReference type="GO" id="GO:0046872">
    <property type="term" value="F:metal ion binding"/>
    <property type="evidence" value="ECO:0007669"/>
    <property type="project" value="UniProtKB-KW"/>
</dbReference>
<organism evidence="20 21">
    <name type="scientific">Taylorella equigenitalis (strain MCE9)</name>
    <dbReference type="NCBI Taxonomy" id="937774"/>
    <lineage>
        <taxon>Bacteria</taxon>
        <taxon>Pseudomonadati</taxon>
        <taxon>Pseudomonadota</taxon>
        <taxon>Betaproteobacteria</taxon>
        <taxon>Burkholderiales</taxon>
        <taxon>Alcaligenaceae</taxon>
        <taxon>Taylorella</taxon>
    </lineage>
</organism>
<comment type="catalytic activity">
    <reaction evidence="10">
        <text>Hydrolysis of dipeptides, preferentially hydrophobic dipeptides including prolyl amino acids.</text>
        <dbReference type="EC" id="3.4.13.18"/>
    </reaction>
</comment>
<dbReference type="CDD" id="cd03890">
    <property type="entry name" value="M20_pepD"/>
    <property type="match status" value="1"/>
</dbReference>
<dbReference type="PRINTS" id="PR00934">
    <property type="entry name" value="XHISDIPTASE"/>
</dbReference>
<dbReference type="GO" id="GO:0006508">
    <property type="term" value="P:proteolysis"/>
    <property type="evidence" value="ECO:0007669"/>
    <property type="project" value="UniProtKB-KW"/>
</dbReference>
<dbReference type="InterPro" id="IPR001160">
    <property type="entry name" value="Peptidase_M20C"/>
</dbReference>
<evidence type="ECO:0000313" key="21">
    <source>
        <dbReference type="Proteomes" id="UP000007472"/>
    </source>
</evidence>
<dbReference type="GO" id="GO:0070573">
    <property type="term" value="F:metallodipeptidase activity"/>
    <property type="evidence" value="ECO:0007669"/>
    <property type="project" value="TreeGrafter"/>
</dbReference>
<protein>
    <recommendedName>
        <fullName evidence="14">Cytosol non-specific dipeptidase</fullName>
        <ecNumber evidence="11">3.4.13.18</ecNumber>
    </recommendedName>
    <alternativeName>
        <fullName evidence="17">Aminoacyl-histidine dipeptidase</fullName>
    </alternativeName>
    <alternativeName>
        <fullName evidence="16">Beta-alanyl-histidine dipeptidase</fullName>
    </alternativeName>
    <alternativeName>
        <fullName evidence="15">Carnosinase</fullName>
    </alternativeName>
    <alternativeName>
        <fullName evidence="12">Peptidase D</fullName>
    </alternativeName>
    <alternativeName>
        <fullName evidence="18">Xaa-His dipeptidase</fullName>
    </alternativeName>
</protein>
<evidence type="ECO:0000256" key="4">
    <source>
        <dbReference type="ARBA" id="ARBA00022723"/>
    </source>
</evidence>
<keyword evidence="6" id="KW-0862">Zinc</keyword>
<evidence type="ECO:0000256" key="18">
    <source>
        <dbReference type="ARBA" id="ARBA00078074"/>
    </source>
</evidence>
<evidence type="ECO:0000256" key="3">
    <source>
        <dbReference type="ARBA" id="ARBA00022670"/>
    </source>
</evidence>
<evidence type="ECO:0000256" key="10">
    <source>
        <dbReference type="ARBA" id="ARBA00036421"/>
    </source>
</evidence>
<dbReference type="GO" id="GO:0005829">
    <property type="term" value="C:cytosol"/>
    <property type="evidence" value="ECO:0007669"/>
    <property type="project" value="TreeGrafter"/>
</dbReference>
<keyword evidence="7" id="KW-0224">Dipeptidase</keyword>
<comment type="cofactor">
    <cofactor evidence="1">
        <name>Co(2+)</name>
        <dbReference type="ChEBI" id="CHEBI:48828"/>
    </cofactor>
</comment>
<evidence type="ECO:0000259" key="19">
    <source>
        <dbReference type="Pfam" id="PF07687"/>
    </source>
</evidence>